<dbReference type="Proteomes" id="UP000194003">
    <property type="component" value="Unassembled WGS sequence"/>
</dbReference>
<dbReference type="InterPro" id="IPR000115">
    <property type="entry name" value="PRibGlycinamide_synth"/>
</dbReference>
<dbReference type="PROSITE" id="PS50975">
    <property type="entry name" value="ATP_GRASP"/>
    <property type="match status" value="1"/>
</dbReference>
<dbReference type="GO" id="GO:0004637">
    <property type="term" value="F:phosphoribosylamine-glycine ligase activity"/>
    <property type="evidence" value="ECO:0007669"/>
    <property type="project" value="UniProtKB-UniRule"/>
</dbReference>
<evidence type="ECO:0000256" key="6">
    <source>
        <dbReference type="ARBA" id="ARBA00022723"/>
    </source>
</evidence>
<dbReference type="InterPro" id="IPR011761">
    <property type="entry name" value="ATP-grasp"/>
</dbReference>
<dbReference type="PANTHER" id="PTHR43472:SF1">
    <property type="entry name" value="PHOSPHORIBOSYLAMINE--GLYCINE LIGASE, CHLOROPLASTIC"/>
    <property type="match status" value="1"/>
</dbReference>
<keyword evidence="10" id="KW-0460">Magnesium</keyword>
<dbReference type="InterPro" id="IPR011054">
    <property type="entry name" value="Rudment_hybrid_motif"/>
</dbReference>
<dbReference type="FunFam" id="3.30.470.20:FF:000031">
    <property type="entry name" value="Phosphoribosylamine--glycine ligase"/>
    <property type="match status" value="1"/>
</dbReference>
<evidence type="ECO:0000256" key="2">
    <source>
        <dbReference type="ARBA" id="ARBA00001946"/>
    </source>
</evidence>
<dbReference type="SMART" id="SM01210">
    <property type="entry name" value="GARS_C"/>
    <property type="match status" value="1"/>
</dbReference>
<dbReference type="GO" id="GO:0046872">
    <property type="term" value="F:metal ion binding"/>
    <property type="evidence" value="ECO:0007669"/>
    <property type="project" value="UniProtKB-KW"/>
</dbReference>
<organism evidence="18 19">
    <name type="scientific">Magnetofaba australis IT-1</name>
    <dbReference type="NCBI Taxonomy" id="1434232"/>
    <lineage>
        <taxon>Bacteria</taxon>
        <taxon>Pseudomonadati</taxon>
        <taxon>Pseudomonadota</taxon>
        <taxon>Magnetococcia</taxon>
        <taxon>Magnetococcales</taxon>
        <taxon>Magnetococcaceae</taxon>
        <taxon>Magnetofaba</taxon>
    </lineage>
</organism>
<dbReference type="Pfam" id="PF02843">
    <property type="entry name" value="GARS_C"/>
    <property type="match status" value="1"/>
</dbReference>
<comment type="catalytic activity">
    <reaction evidence="15">
        <text>5-phospho-beta-D-ribosylamine + glycine + ATP = N(1)-(5-phospho-beta-D-ribosyl)glycinamide + ADP + phosphate + H(+)</text>
        <dbReference type="Rhea" id="RHEA:17453"/>
        <dbReference type="ChEBI" id="CHEBI:15378"/>
        <dbReference type="ChEBI" id="CHEBI:30616"/>
        <dbReference type="ChEBI" id="CHEBI:43474"/>
        <dbReference type="ChEBI" id="CHEBI:57305"/>
        <dbReference type="ChEBI" id="CHEBI:58681"/>
        <dbReference type="ChEBI" id="CHEBI:143788"/>
        <dbReference type="ChEBI" id="CHEBI:456216"/>
        <dbReference type="EC" id="6.3.4.13"/>
    </reaction>
</comment>
<dbReference type="GO" id="GO:0005524">
    <property type="term" value="F:ATP binding"/>
    <property type="evidence" value="ECO:0007669"/>
    <property type="project" value="UniProtKB-UniRule"/>
</dbReference>
<dbReference type="InterPro" id="IPR020562">
    <property type="entry name" value="PRibGlycinamide_synth_N"/>
</dbReference>
<dbReference type="InterPro" id="IPR037123">
    <property type="entry name" value="PRibGlycinamide_synth_C_sf"/>
</dbReference>
<evidence type="ECO:0000256" key="12">
    <source>
        <dbReference type="ARBA" id="ARBA00038345"/>
    </source>
</evidence>
<dbReference type="InterPro" id="IPR020561">
    <property type="entry name" value="PRibGlycinamid_synth_ATP-grasp"/>
</dbReference>
<dbReference type="Gene3D" id="3.30.470.20">
    <property type="entry name" value="ATP-grasp fold, B domain"/>
    <property type="match status" value="1"/>
</dbReference>
<dbReference type="UniPathway" id="UPA00074">
    <property type="reaction ID" value="UER00125"/>
</dbReference>
<name>A0A1Y2JYR1_9PROT</name>
<dbReference type="InterPro" id="IPR016185">
    <property type="entry name" value="PreATP-grasp_dom_sf"/>
</dbReference>
<comment type="pathway">
    <text evidence="3 15">Purine metabolism; IMP biosynthesis via de novo pathway; N(1)-(5-phospho-D-ribosyl)glycinamide from 5-phospho-alpha-D-ribose 1-diphosphate: step 2/2.</text>
</comment>
<comment type="cofactor">
    <cofactor evidence="1">
        <name>Mn(2+)</name>
        <dbReference type="ChEBI" id="CHEBI:29035"/>
    </cofactor>
</comment>
<sequence length="437" mass="46537">MNILVVGGGGREHALVWKIAQSELVEKIYCAPGNPGIAQHAECVNISVDDVHALTEFAVQKDIDLTVIGPELPLVLGLADALRARGLLVFGPSKAAAEIEGSKAFMKSLFAKYNIPTAEHRTFSDAEAAKAYVGIQGAPIVIKASGLAAGKGAVVCQTISQAMDALDRIMVKREFGDAGDEVVVEEFLAGEEASFLAIVDGETVVPLAGSQDHKAVGEGDTGPNTGGMGAYSPAPVLDAEMVRRAMDQVMLPTARAMVAEGRPFQGILYAGLMIDDGRIKTLEFNARFGDPECQPLLMRMKSDLVPVLLAAARGELEGQEIEWDERAAVCVVMASNGYPNAYEKGQTIDGLDAVAEMEDCVVFHAGTKRQNGRIINDGGRVLGVTALGKGVTGAREAAYAAVRRIEWKEAYYRRDIGHRAVAREEEEAAELEEAGLE</sequence>
<evidence type="ECO:0000256" key="10">
    <source>
        <dbReference type="ARBA" id="ARBA00022842"/>
    </source>
</evidence>
<dbReference type="SUPFAM" id="SSF56059">
    <property type="entry name" value="Glutathione synthetase ATP-binding domain-like"/>
    <property type="match status" value="1"/>
</dbReference>
<dbReference type="Gene3D" id="3.40.50.20">
    <property type="match status" value="1"/>
</dbReference>
<dbReference type="SUPFAM" id="SSF52440">
    <property type="entry name" value="PreATP-grasp domain"/>
    <property type="match status" value="1"/>
</dbReference>
<dbReference type="NCBIfam" id="TIGR00877">
    <property type="entry name" value="purD"/>
    <property type="match status" value="1"/>
</dbReference>
<comment type="cofactor">
    <cofactor evidence="2">
        <name>Mg(2+)</name>
        <dbReference type="ChEBI" id="CHEBI:18420"/>
    </cofactor>
</comment>
<evidence type="ECO:0000256" key="13">
    <source>
        <dbReference type="ARBA" id="ARBA00042242"/>
    </source>
</evidence>
<keyword evidence="9 16" id="KW-0067">ATP-binding</keyword>
<dbReference type="FunFam" id="3.90.600.10:FF:000001">
    <property type="entry name" value="Trifunctional purine biosynthetic protein adenosine-3"/>
    <property type="match status" value="1"/>
</dbReference>
<keyword evidence="19" id="KW-1185">Reference proteome</keyword>
<dbReference type="SUPFAM" id="SSF51246">
    <property type="entry name" value="Rudiment single hybrid motif"/>
    <property type="match status" value="1"/>
</dbReference>
<evidence type="ECO:0000256" key="5">
    <source>
        <dbReference type="ARBA" id="ARBA00022598"/>
    </source>
</evidence>
<keyword evidence="6" id="KW-0479">Metal-binding</keyword>
<evidence type="ECO:0000256" key="9">
    <source>
        <dbReference type="ARBA" id="ARBA00022840"/>
    </source>
</evidence>
<comment type="similarity">
    <text evidence="12 15">Belongs to the GARS family.</text>
</comment>
<dbReference type="Pfam" id="PF01071">
    <property type="entry name" value="GARS_A"/>
    <property type="match status" value="1"/>
</dbReference>
<dbReference type="Gene3D" id="3.30.1490.20">
    <property type="entry name" value="ATP-grasp fold, A domain"/>
    <property type="match status" value="1"/>
</dbReference>
<evidence type="ECO:0000313" key="19">
    <source>
        <dbReference type="Proteomes" id="UP000194003"/>
    </source>
</evidence>
<dbReference type="GO" id="GO:0009113">
    <property type="term" value="P:purine nucleobase biosynthetic process"/>
    <property type="evidence" value="ECO:0007669"/>
    <property type="project" value="InterPro"/>
</dbReference>
<proteinExistence type="inferred from homology"/>
<evidence type="ECO:0000256" key="14">
    <source>
        <dbReference type="ARBA" id="ARBA00042864"/>
    </source>
</evidence>
<dbReference type="EC" id="6.3.4.13" evidence="4 15"/>
<keyword evidence="11" id="KW-0464">Manganese</keyword>
<keyword evidence="7 16" id="KW-0547">Nucleotide-binding</keyword>
<keyword evidence="8 15" id="KW-0658">Purine biosynthesis</keyword>
<reference evidence="18 19" key="1">
    <citation type="journal article" date="2016" name="BMC Genomics">
        <title>Combined genomic and structural analyses of a cultured magnetotactic bacterium reveals its niche adaptation to a dynamic environment.</title>
        <authorList>
            <person name="Araujo A.C."/>
            <person name="Morillo V."/>
            <person name="Cypriano J."/>
            <person name="Teixeira L.C."/>
            <person name="Leao P."/>
            <person name="Lyra S."/>
            <person name="Almeida L.G."/>
            <person name="Bazylinski D.A."/>
            <person name="Vasconcellos A.T."/>
            <person name="Abreu F."/>
            <person name="Lins U."/>
        </authorList>
    </citation>
    <scope>NUCLEOTIDE SEQUENCE [LARGE SCALE GENOMIC DNA]</scope>
    <source>
        <strain evidence="18 19">IT-1</strain>
    </source>
</reference>
<dbReference type="AlphaFoldDB" id="A0A1Y2JYR1"/>
<evidence type="ECO:0000256" key="1">
    <source>
        <dbReference type="ARBA" id="ARBA00001936"/>
    </source>
</evidence>
<keyword evidence="5 15" id="KW-0436">Ligase</keyword>
<dbReference type="EMBL" id="LVJN01000021">
    <property type="protein sequence ID" value="OSM00025.1"/>
    <property type="molecule type" value="Genomic_DNA"/>
</dbReference>
<dbReference type="InterPro" id="IPR020559">
    <property type="entry name" value="PRibGlycinamide_synth_CS"/>
</dbReference>
<dbReference type="SMART" id="SM01209">
    <property type="entry name" value="GARS_A"/>
    <property type="match status" value="1"/>
</dbReference>
<dbReference type="OrthoDB" id="9807240at2"/>
<evidence type="ECO:0000256" key="3">
    <source>
        <dbReference type="ARBA" id="ARBA00005174"/>
    </source>
</evidence>
<gene>
    <name evidence="15" type="primary">purD</name>
    <name evidence="18" type="ORF">MAIT1_00431</name>
</gene>
<dbReference type="InterPro" id="IPR020560">
    <property type="entry name" value="PRibGlycinamide_synth_C-dom"/>
</dbReference>
<dbReference type="RefSeq" id="WP_085446231.1">
    <property type="nucleotide sequence ID" value="NZ_LVJN01000021.1"/>
</dbReference>
<dbReference type="Gene3D" id="3.90.600.10">
    <property type="entry name" value="Phosphoribosylglycinamide synthetase, C-terminal domain"/>
    <property type="match status" value="1"/>
</dbReference>
<dbReference type="InterPro" id="IPR013815">
    <property type="entry name" value="ATP_grasp_subdomain_1"/>
</dbReference>
<dbReference type="STRING" id="1434232.MAIT1_00431"/>
<comment type="caution">
    <text evidence="18">The sequence shown here is derived from an EMBL/GenBank/DDBJ whole genome shotgun (WGS) entry which is preliminary data.</text>
</comment>
<evidence type="ECO:0000256" key="8">
    <source>
        <dbReference type="ARBA" id="ARBA00022755"/>
    </source>
</evidence>
<evidence type="ECO:0000256" key="7">
    <source>
        <dbReference type="ARBA" id="ARBA00022741"/>
    </source>
</evidence>
<dbReference type="GO" id="GO:0006189">
    <property type="term" value="P:'de novo' IMP biosynthetic process"/>
    <property type="evidence" value="ECO:0007669"/>
    <property type="project" value="UniProtKB-UniRule"/>
</dbReference>
<dbReference type="PROSITE" id="PS00184">
    <property type="entry name" value="GARS"/>
    <property type="match status" value="1"/>
</dbReference>
<evidence type="ECO:0000256" key="16">
    <source>
        <dbReference type="PROSITE-ProRule" id="PRU00409"/>
    </source>
</evidence>
<evidence type="ECO:0000313" key="18">
    <source>
        <dbReference type="EMBL" id="OSM00025.1"/>
    </source>
</evidence>
<evidence type="ECO:0000259" key="17">
    <source>
        <dbReference type="PROSITE" id="PS50975"/>
    </source>
</evidence>
<evidence type="ECO:0000256" key="11">
    <source>
        <dbReference type="ARBA" id="ARBA00023211"/>
    </source>
</evidence>
<evidence type="ECO:0000256" key="4">
    <source>
        <dbReference type="ARBA" id="ARBA00013255"/>
    </source>
</evidence>
<protein>
    <recommendedName>
        <fullName evidence="4 15">Phosphoribosylamine--glycine ligase</fullName>
        <ecNumber evidence="4 15">6.3.4.13</ecNumber>
    </recommendedName>
    <alternativeName>
        <fullName evidence="15">GARS</fullName>
    </alternativeName>
    <alternativeName>
        <fullName evidence="13 15">Glycinamide ribonucleotide synthetase</fullName>
    </alternativeName>
    <alternativeName>
        <fullName evidence="14 15">Phosphoribosylglycinamide synthetase</fullName>
    </alternativeName>
</protein>
<accession>A0A1Y2JYR1</accession>
<dbReference type="Pfam" id="PF02844">
    <property type="entry name" value="GARS_N"/>
    <property type="match status" value="1"/>
</dbReference>
<evidence type="ECO:0000256" key="15">
    <source>
        <dbReference type="HAMAP-Rule" id="MF_00138"/>
    </source>
</evidence>
<feature type="domain" description="ATP-grasp" evidence="17">
    <location>
        <begin position="107"/>
        <end position="313"/>
    </location>
</feature>
<dbReference type="HAMAP" id="MF_00138">
    <property type="entry name" value="GARS"/>
    <property type="match status" value="1"/>
</dbReference>
<dbReference type="PANTHER" id="PTHR43472">
    <property type="entry name" value="PHOSPHORIBOSYLAMINE--GLYCINE LIGASE"/>
    <property type="match status" value="1"/>
</dbReference>
<dbReference type="FunFam" id="3.40.50.20:FF:000006">
    <property type="entry name" value="Phosphoribosylamine--glycine ligase, chloroplastic"/>
    <property type="match status" value="1"/>
</dbReference>